<dbReference type="AlphaFoldDB" id="A0A438EEF0"/>
<evidence type="ECO:0000313" key="3">
    <source>
        <dbReference type="EMBL" id="RVX08162.1"/>
    </source>
</evidence>
<accession>A0A438EEF0</accession>
<evidence type="ECO:0008006" key="5">
    <source>
        <dbReference type="Google" id="ProtNLM"/>
    </source>
</evidence>
<organism evidence="2 4">
    <name type="scientific">Vitis vinifera</name>
    <name type="common">Grape</name>
    <dbReference type="NCBI Taxonomy" id="29760"/>
    <lineage>
        <taxon>Eukaryota</taxon>
        <taxon>Viridiplantae</taxon>
        <taxon>Streptophyta</taxon>
        <taxon>Embryophyta</taxon>
        <taxon>Tracheophyta</taxon>
        <taxon>Spermatophyta</taxon>
        <taxon>Magnoliopsida</taxon>
        <taxon>eudicotyledons</taxon>
        <taxon>Gunneridae</taxon>
        <taxon>Pentapetalae</taxon>
        <taxon>rosids</taxon>
        <taxon>Vitales</taxon>
        <taxon>Vitaceae</taxon>
        <taxon>Viteae</taxon>
        <taxon>Vitis</taxon>
    </lineage>
</organism>
<protein>
    <recommendedName>
        <fullName evidence="5">Retrotransposon Copia-like N-terminal domain-containing protein</fullName>
    </recommendedName>
</protein>
<gene>
    <name evidence="3" type="ORF">CK203_017809</name>
    <name evidence="2" type="ORF">CK203_086710</name>
</gene>
<evidence type="ECO:0000313" key="4">
    <source>
        <dbReference type="Proteomes" id="UP000288805"/>
    </source>
</evidence>
<evidence type="ECO:0000313" key="2">
    <source>
        <dbReference type="EMBL" id="RVW46221.1"/>
    </source>
</evidence>
<dbReference type="EMBL" id="QGNW01000042">
    <property type="protein sequence ID" value="RVX08162.1"/>
    <property type="molecule type" value="Genomic_DNA"/>
</dbReference>
<name>A0A438EEF0_VITVI</name>
<sequence>MASEDTSSSTLGRSHHNGTSSSPNIILIMPSPNKAFIIRFDRSNYLQWCTQMLNIVIANGVEEMIDES</sequence>
<evidence type="ECO:0000256" key="1">
    <source>
        <dbReference type="SAM" id="MobiDB-lite"/>
    </source>
</evidence>
<feature type="compositionally biased region" description="Polar residues" evidence="1">
    <location>
        <begin position="1"/>
        <end position="24"/>
    </location>
</feature>
<dbReference type="Proteomes" id="UP000288805">
    <property type="component" value="Unassembled WGS sequence"/>
</dbReference>
<dbReference type="EMBL" id="QGNW01001306">
    <property type="protein sequence ID" value="RVW46221.1"/>
    <property type="molecule type" value="Genomic_DNA"/>
</dbReference>
<comment type="caution">
    <text evidence="2">The sequence shown here is derived from an EMBL/GenBank/DDBJ whole genome shotgun (WGS) entry which is preliminary data.</text>
</comment>
<reference evidence="2 4" key="1">
    <citation type="journal article" date="2018" name="PLoS Genet.">
        <title>Population sequencing reveals clonal diversity and ancestral inbreeding in the grapevine cultivar Chardonnay.</title>
        <authorList>
            <person name="Roach M.J."/>
            <person name="Johnson D.L."/>
            <person name="Bohlmann J."/>
            <person name="van Vuuren H.J."/>
            <person name="Jones S.J."/>
            <person name="Pretorius I.S."/>
            <person name="Schmidt S.A."/>
            <person name="Borneman A.R."/>
        </authorList>
    </citation>
    <scope>NUCLEOTIDE SEQUENCE [LARGE SCALE GENOMIC DNA]</scope>
    <source>
        <strain evidence="4">cv. Chardonnay</strain>
        <strain evidence="2">I10V1</strain>
        <tissue evidence="2">Leaf</tissue>
    </source>
</reference>
<feature type="region of interest" description="Disordered" evidence="1">
    <location>
        <begin position="1"/>
        <end position="26"/>
    </location>
</feature>
<proteinExistence type="predicted"/>